<dbReference type="OrthoDB" id="185689at2157"/>
<sequence length="224" mass="25247">MSYLRYVKVVGTMHVSPKSREEVVRTILAERPDAVAVELDPGRMASLFSERSVGLGDALKLGPKGLLAYFLQKIEEELGEDFGMRPGEEMKAAVEVALSLGIPIYPVDQPLWTTISKMLKAPTREKILMVLEILSFFLPLSGEVEVDDYRTLVLRFKTRYPYLYRVLVDERNEVIAKNIMAIVDDLLRKKEKPKVVAVVGLGHKAGVERILNAHKPRRLTSISK</sequence>
<dbReference type="GeneID" id="10837343"/>
<dbReference type="PANTHER" id="PTHR21530">
    <property type="entry name" value="PHEROMONE SHUTDOWN PROTEIN"/>
    <property type="match status" value="1"/>
</dbReference>
<reference evidence="1 2" key="1">
    <citation type="journal article" date="2011" name="J. Bacteriol.">
        <title>Complete genome sequence of the obligate piezophilic hyperthermophilic archaeon Pyrococcus yayanosii CH1.</title>
        <authorList>
            <person name="Jun X."/>
            <person name="Lupeng L."/>
            <person name="Minjuan X."/>
            <person name="Oger P."/>
            <person name="Fengping W."/>
            <person name="Jebbar M."/>
            <person name="Xiang X."/>
        </authorList>
    </citation>
    <scope>NUCLEOTIDE SEQUENCE [LARGE SCALE GENOMIC DNA]</scope>
    <source>
        <strain evidence="2">CH1 / JCM 16557</strain>
    </source>
</reference>
<accession>F8AIX9</accession>
<dbReference type="EMBL" id="CP002779">
    <property type="protein sequence ID" value="AEH24454.1"/>
    <property type="molecule type" value="Genomic_DNA"/>
</dbReference>
<dbReference type="Pfam" id="PF01963">
    <property type="entry name" value="TraB_PrgY_gumN"/>
    <property type="match status" value="1"/>
</dbReference>
<dbReference type="HOGENOM" id="CLU_066331_0_0_2"/>
<dbReference type="eggNOG" id="arCOG02142">
    <property type="taxonomic scope" value="Archaea"/>
</dbReference>
<dbReference type="PANTHER" id="PTHR21530:SF7">
    <property type="entry name" value="TRAB DOMAIN-CONTAINING PROTEIN"/>
    <property type="match status" value="1"/>
</dbReference>
<dbReference type="RefSeq" id="WP_013905511.1">
    <property type="nucleotide sequence ID" value="NC_015680.1"/>
</dbReference>
<organism evidence="1 2">
    <name type="scientific">Pyrococcus yayanosii (strain CH1 / JCM 16557)</name>
    <dbReference type="NCBI Taxonomy" id="529709"/>
    <lineage>
        <taxon>Archaea</taxon>
        <taxon>Methanobacteriati</taxon>
        <taxon>Methanobacteriota</taxon>
        <taxon>Thermococci</taxon>
        <taxon>Thermococcales</taxon>
        <taxon>Thermococcaceae</taxon>
        <taxon>Pyrococcus</taxon>
    </lineage>
</organism>
<dbReference type="Proteomes" id="UP000008386">
    <property type="component" value="Chromosome"/>
</dbReference>
<protein>
    <submittedName>
        <fullName evidence="1">Predicted signaling protein, TraB family</fullName>
    </submittedName>
</protein>
<gene>
    <name evidence="1" type="ordered locus">PYCH_07670</name>
</gene>
<keyword evidence="2" id="KW-1185">Reference proteome</keyword>
<evidence type="ECO:0000313" key="2">
    <source>
        <dbReference type="Proteomes" id="UP000008386"/>
    </source>
</evidence>
<dbReference type="KEGG" id="pya:PYCH_07670"/>
<dbReference type="AlphaFoldDB" id="F8AIX9"/>
<dbReference type="STRING" id="529709.PYCH_07670"/>
<proteinExistence type="predicted"/>
<dbReference type="CDD" id="cd14726">
    <property type="entry name" value="TraB_PrgY-like"/>
    <property type="match status" value="1"/>
</dbReference>
<dbReference type="InterPro" id="IPR046345">
    <property type="entry name" value="TraB_PrgY-like"/>
</dbReference>
<evidence type="ECO:0000313" key="1">
    <source>
        <dbReference type="EMBL" id="AEH24454.1"/>
    </source>
</evidence>
<dbReference type="InterPro" id="IPR002816">
    <property type="entry name" value="TraB/PrgY/GumN_fam"/>
</dbReference>
<name>F8AIX9_PYRYC</name>